<evidence type="ECO:0000313" key="4">
    <source>
        <dbReference type="EMBL" id="EJT47850.1"/>
    </source>
</evidence>
<feature type="compositionally biased region" description="Low complexity" evidence="1">
    <location>
        <begin position="211"/>
        <end position="222"/>
    </location>
</feature>
<dbReference type="RefSeq" id="XP_014179066.1">
    <property type="nucleotide sequence ID" value="XM_014323591.1"/>
</dbReference>
<comment type="caution">
    <text evidence="4">The sequence shown here is derived from an EMBL/GenBank/DDBJ whole genome shotgun (WGS) entry which is preliminary data.</text>
</comment>
<evidence type="ECO:0000256" key="1">
    <source>
        <dbReference type="SAM" id="MobiDB-lite"/>
    </source>
</evidence>
<name>J4UAP1_TRIAS</name>
<feature type="chain" id="PRO_5003780447" description="Ricin B lectin domain-containing protein" evidence="2">
    <location>
        <begin position="18"/>
        <end position="231"/>
    </location>
</feature>
<evidence type="ECO:0000313" key="5">
    <source>
        <dbReference type="Proteomes" id="UP000002748"/>
    </source>
</evidence>
<dbReference type="HOGENOM" id="CLU_1200547_0_0_1"/>
<dbReference type="InterPro" id="IPR000772">
    <property type="entry name" value="Ricin_B_lectin"/>
</dbReference>
<evidence type="ECO:0000256" key="2">
    <source>
        <dbReference type="SAM" id="SignalP"/>
    </source>
</evidence>
<feature type="domain" description="Ricin B lectin" evidence="3">
    <location>
        <begin position="63"/>
        <end position="174"/>
    </location>
</feature>
<proteinExistence type="predicted"/>
<dbReference type="Proteomes" id="UP000002748">
    <property type="component" value="Unassembled WGS sequence"/>
</dbReference>
<reference evidence="4 5" key="1">
    <citation type="journal article" date="2012" name="Eukaryot. Cell">
        <title>Draft genome sequence of CBS 2479, the standard type strain of Trichosporon asahii.</title>
        <authorList>
            <person name="Yang R.Y."/>
            <person name="Li H.T."/>
            <person name="Zhu H."/>
            <person name="Zhou G.P."/>
            <person name="Wang M."/>
            <person name="Wang L."/>
        </authorList>
    </citation>
    <scope>NUCLEOTIDE SEQUENCE [LARGE SCALE GENOMIC DNA]</scope>
    <source>
        <strain evidence="5">ATCC 90039 / CBS 2479 / JCM 2466 / KCTC 7840 / NCYC 2677 / UAMH 7654</strain>
    </source>
</reference>
<dbReference type="KEGG" id="tasa:A1Q1_03311"/>
<feature type="signal peptide" evidence="2">
    <location>
        <begin position="1"/>
        <end position="17"/>
    </location>
</feature>
<dbReference type="SUPFAM" id="SSF50370">
    <property type="entry name" value="Ricin B-like lectins"/>
    <property type="match status" value="1"/>
</dbReference>
<dbReference type="EMBL" id="ALBS01000227">
    <property type="protein sequence ID" value="EJT47850.1"/>
    <property type="molecule type" value="Genomic_DNA"/>
</dbReference>
<dbReference type="Gene3D" id="2.80.10.50">
    <property type="match status" value="1"/>
</dbReference>
<dbReference type="AlphaFoldDB" id="J4UAP1"/>
<sequence length="231" mass="24235">MISSLVSAVLMLGTANAVPSPSPTASASASASAAPAPTAGIIPAQKPTGDYAGSSFRFVPSQLKVAGTSLCFTSTNQTYGSQIELAECSKPRENIMQLWGLTDAQNQFFLAGSEGTCLSQNYPQPDNLKLGVCDADDSDIWFVATTGELCTERVGCVSVNGTSDVKAGDKLTVADDPSKFVKIAYQQDIELTFELSREKEEWCPESGPCLTAATPTTRATDAPETDGGDEE</sequence>
<dbReference type="GeneID" id="25986824"/>
<evidence type="ECO:0000259" key="3">
    <source>
        <dbReference type="Pfam" id="PF00652"/>
    </source>
</evidence>
<feature type="region of interest" description="Disordered" evidence="1">
    <location>
        <begin position="204"/>
        <end position="231"/>
    </location>
</feature>
<keyword evidence="2" id="KW-0732">Signal</keyword>
<gene>
    <name evidence="4" type="ORF">A1Q1_03311</name>
</gene>
<dbReference type="Pfam" id="PF00652">
    <property type="entry name" value="Ricin_B_lectin"/>
    <property type="match status" value="1"/>
</dbReference>
<dbReference type="PROSITE" id="PS50231">
    <property type="entry name" value="RICIN_B_LECTIN"/>
    <property type="match status" value="1"/>
</dbReference>
<protein>
    <recommendedName>
        <fullName evidence="3">Ricin B lectin domain-containing protein</fullName>
    </recommendedName>
</protein>
<organism evidence="4 5">
    <name type="scientific">Trichosporon asahii var. asahii (strain ATCC 90039 / CBS 2479 / JCM 2466 / KCTC 7840 / NBRC 103889/ NCYC 2677 / UAMH 7654)</name>
    <name type="common">Yeast</name>
    <dbReference type="NCBI Taxonomy" id="1186058"/>
    <lineage>
        <taxon>Eukaryota</taxon>
        <taxon>Fungi</taxon>
        <taxon>Dikarya</taxon>
        <taxon>Basidiomycota</taxon>
        <taxon>Agaricomycotina</taxon>
        <taxon>Tremellomycetes</taxon>
        <taxon>Trichosporonales</taxon>
        <taxon>Trichosporonaceae</taxon>
        <taxon>Trichosporon</taxon>
    </lineage>
</organism>
<dbReference type="VEuPathDB" id="FungiDB:A1Q1_03311"/>
<dbReference type="InterPro" id="IPR035992">
    <property type="entry name" value="Ricin_B-like_lectins"/>
</dbReference>
<accession>J4UAP1</accession>